<feature type="transmembrane region" description="Helical" evidence="1">
    <location>
        <begin position="23"/>
        <end position="42"/>
    </location>
</feature>
<organism evidence="2 3">
    <name type="scientific">Candidatus Dojkabacteria bacterium</name>
    <dbReference type="NCBI Taxonomy" id="2099670"/>
    <lineage>
        <taxon>Bacteria</taxon>
        <taxon>Candidatus Dojkabacteria</taxon>
    </lineage>
</organism>
<accession>A0A955L7T1</accession>
<dbReference type="Proteomes" id="UP000754563">
    <property type="component" value="Unassembled WGS sequence"/>
</dbReference>
<keyword evidence="1" id="KW-1133">Transmembrane helix</keyword>
<gene>
    <name evidence="2" type="ORF">KC717_03160</name>
</gene>
<comment type="caution">
    <text evidence="2">The sequence shown here is derived from an EMBL/GenBank/DDBJ whole genome shotgun (WGS) entry which is preliminary data.</text>
</comment>
<keyword evidence="1" id="KW-0812">Transmembrane</keyword>
<name>A0A955L7T1_9BACT</name>
<keyword evidence="1" id="KW-0472">Membrane</keyword>
<dbReference type="AlphaFoldDB" id="A0A955L7T1"/>
<evidence type="ECO:0000313" key="2">
    <source>
        <dbReference type="EMBL" id="MCA9385622.1"/>
    </source>
</evidence>
<reference evidence="2" key="2">
    <citation type="journal article" date="2021" name="Microbiome">
        <title>Successional dynamics and alternative stable states in a saline activated sludge microbial community over 9 years.</title>
        <authorList>
            <person name="Wang Y."/>
            <person name="Ye J."/>
            <person name="Ju F."/>
            <person name="Liu L."/>
            <person name="Boyd J.A."/>
            <person name="Deng Y."/>
            <person name="Parks D.H."/>
            <person name="Jiang X."/>
            <person name="Yin X."/>
            <person name="Woodcroft B.J."/>
            <person name="Tyson G.W."/>
            <person name="Hugenholtz P."/>
            <person name="Polz M.F."/>
            <person name="Zhang T."/>
        </authorList>
    </citation>
    <scope>NUCLEOTIDE SEQUENCE</scope>
    <source>
        <strain evidence="2">HKST-UBA11</strain>
    </source>
</reference>
<proteinExistence type="predicted"/>
<evidence type="ECO:0000313" key="3">
    <source>
        <dbReference type="Proteomes" id="UP000754563"/>
    </source>
</evidence>
<sequence length="50" mass="5326">MPTETHTIIDLGIDIYTRLGPEALCVLSGSFILFAGAILHSIKYGGPPPE</sequence>
<protein>
    <submittedName>
        <fullName evidence="2">Uncharacterized protein</fullName>
    </submittedName>
</protein>
<dbReference type="EMBL" id="JAGQLH010000031">
    <property type="protein sequence ID" value="MCA9385622.1"/>
    <property type="molecule type" value="Genomic_DNA"/>
</dbReference>
<reference evidence="2" key="1">
    <citation type="submission" date="2020-04" db="EMBL/GenBank/DDBJ databases">
        <authorList>
            <person name="Zhang T."/>
        </authorList>
    </citation>
    <scope>NUCLEOTIDE SEQUENCE</scope>
    <source>
        <strain evidence="2">HKST-UBA11</strain>
    </source>
</reference>
<evidence type="ECO:0000256" key="1">
    <source>
        <dbReference type="SAM" id="Phobius"/>
    </source>
</evidence>